<dbReference type="AlphaFoldDB" id="A0A517SB74"/>
<name>A0A517SB74_9PLAN</name>
<evidence type="ECO:0000313" key="2">
    <source>
        <dbReference type="Proteomes" id="UP000315700"/>
    </source>
</evidence>
<dbReference type="Proteomes" id="UP000315700">
    <property type="component" value="Chromosome"/>
</dbReference>
<protein>
    <submittedName>
        <fullName evidence="1">Uncharacterized protein</fullName>
    </submittedName>
</protein>
<dbReference type="InParanoid" id="A0A517SB74"/>
<keyword evidence="2" id="KW-1185">Reference proteome</keyword>
<evidence type="ECO:0000313" key="1">
    <source>
        <dbReference type="EMBL" id="QDT53391.1"/>
    </source>
</evidence>
<dbReference type="RefSeq" id="WP_145028575.1">
    <property type="nucleotide sequence ID" value="NZ_CP036271.1"/>
</dbReference>
<dbReference type="OrthoDB" id="282548at2"/>
<accession>A0A517SB74</accession>
<proteinExistence type="predicted"/>
<reference evidence="1 2" key="1">
    <citation type="submission" date="2019-02" db="EMBL/GenBank/DDBJ databases">
        <title>Deep-cultivation of Planctomycetes and their phenomic and genomic characterization uncovers novel biology.</title>
        <authorList>
            <person name="Wiegand S."/>
            <person name="Jogler M."/>
            <person name="Boedeker C."/>
            <person name="Pinto D."/>
            <person name="Vollmers J."/>
            <person name="Rivas-Marin E."/>
            <person name="Kohn T."/>
            <person name="Peeters S.H."/>
            <person name="Heuer A."/>
            <person name="Rast P."/>
            <person name="Oberbeckmann S."/>
            <person name="Bunk B."/>
            <person name="Jeske O."/>
            <person name="Meyerdierks A."/>
            <person name="Storesund J.E."/>
            <person name="Kallscheuer N."/>
            <person name="Luecker S."/>
            <person name="Lage O.M."/>
            <person name="Pohl T."/>
            <person name="Merkel B.J."/>
            <person name="Hornburger P."/>
            <person name="Mueller R.-W."/>
            <person name="Bruemmer F."/>
            <person name="Labrenz M."/>
            <person name="Spormann A.M."/>
            <person name="Op den Camp H."/>
            <person name="Overmann J."/>
            <person name="Amann R."/>
            <person name="Jetten M.S.M."/>
            <person name="Mascher T."/>
            <person name="Medema M.H."/>
            <person name="Devos D.P."/>
            <person name="Kaster A.-K."/>
            <person name="Ovreas L."/>
            <person name="Rohde M."/>
            <person name="Galperin M.Y."/>
            <person name="Jogler C."/>
        </authorList>
    </citation>
    <scope>NUCLEOTIDE SEQUENCE [LARGE SCALE GENOMIC DNA]</scope>
    <source>
        <strain evidence="1 2">Pan44</strain>
    </source>
</reference>
<sequence length="163" mass="17823">MSFRTDLSLALASLKGVSSPSSITLHNAAGLTLRIEFTVVDSLSCAFREMTLEVPGLQSAAFATIEAWARNLSQRITYLLEQIGPLEIDPNAGEVLIRSTPPDQLPDGTQYYEIMLSQQAGAFVLKRYRSIKGTPGRTQVDLQVTHEVLYKLVDDLEASAPTP</sequence>
<organism evidence="1 2">
    <name type="scientific">Caulifigura coniformis</name>
    <dbReference type="NCBI Taxonomy" id="2527983"/>
    <lineage>
        <taxon>Bacteria</taxon>
        <taxon>Pseudomonadati</taxon>
        <taxon>Planctomycetota</taxon>
        <taxon>Planctomycetia</taxon>
        <taxon>Planctomycetales</taxon>
        <taxon>Planctomycetaceae</taxon>
        <taxon>Caulifigura</taxon>
    </lineage>
</organism>
<dbReference type="KEGG" id="ccos:Pan44_14080"/>
<gene>
    <name evidence="1" type="ORF">Pan44_14080</name>
</gene>
<dbReference type="EMBL" id="CP036271">
    <property type="protein sequence ID" value="QDT53391.1"/>
    <property type="molecule type" value="Genomic_DNA"/>
</dbReference>